<evidence type="ECO:0000256" key="2">
    <source>
        <dbReference type="SAM" id="MobiDB-lite"/>
    </source>
</evidence>
<evidence type="ECO:0000259" key="3">
    <source>
        <dbReference type="Pfam" id="PF00171"/>
    </source>
</evidence>
<evidence type="ECO:0000313" key="4">
    <source>
        <dbReference type="EMBL" id="RDI59636.1"/>
    </source>
</evidence>
<dbReference type="Gene3D" id="3.40.309.10">
    <property type="entry name" value="Aldehyde Dehydrogenase, Chain A, domain 2"/>
    <property type="match status" value="1"/>
</dbReference>
<evidence type="ECO:0000256" key="1">
    <source>
        <dbReference type="ARBA" id="ARBA00023002"/>
    </source>
</evidence>
<keyword evidence="5" id="KW-1185">Reference proteome</keyword>
<keyword evidence="1" id="KW-0560">Oxidoreductase</keyword>
<dbReference type="EMBL" id="QQBC01000018">
    <property type="protein sequence ID" value="RDI59636.1"/>
    <property type="molecule type" value="Genomic_DNA"/>
</dbReference>
<dbReference type="InterPro" id="IPR016163">
    <property type="entry name" value="Ald_DH_C"/>
</dbReference>
<evidence type="ECO:0000313" key="5">
    <source>
        <dbReference type="Proteomes" id="UP000254869"/>
    </source>
</evidence>
<dbReference type="InterPro" id="IPR016162">
    <property type="entry name" value="Ald_DH_N"/>
</dbReference>
<protein>
    <submittedName>
        <fullName evidence="4">Acyl-CoA reductase-like NAD-dependent aldehyde dehydrogenase</fullName>
    </submittedName>
</protein>
<comment type="caution">
    <text evidence="4">The sequence shown here is derived from an EMBL/GenBank/DDBJ whole genome shotgun (WGS) entry which is preliminary data.</text>
</comment>
<dbReference type="Proteomes" id="UP000254869">
    <property type="component" value="Unassembled WGS sequence"/>
</dbReference>
<gene>
    <name evidence="4" type="ORF">DFR76_11827</name>
</gene>
<dbReference type="SUPFAM" id="SSF53720">
    <property type="entry name" value="ALDH-like"/>
    <property type="match status" value="1"/>
</dbReference>
<dbReference type="InterPro" id="IPR016161">
    <property type="entry name" value="Ald_DH/histidinol_DH"/>
</dbReference>
<dbReference type="GO" id="GO:0016620">
    <property type="term" value="F:oxidoreductase activity, acting on the aldehyde or oxo group of donors, NAD or NADP as acceptor"/>
    <property type="evidence" value="ECO:0007669"/>
    <property type="project" value="InterPro"/>
</dbReference>
<dbReference type="AlphaFoldDB" id="A0A370HM12"/>
<feature type="domain" description="Aldehyde dehydrogenase" evidence="3">
    <location>
        <begin position="19"/>
        <end position="439"/>
    </location>
</feature>
<dbReference type="RefSeq" id="WP_068007996.1">
    <property type="nucleotide sequence ID" value="NZ_QQBC01000018.1"/>
</dbReference>
<organism evidence="4 5">
    <name type="scientific">Nocardia pseudobrasiliensis</name>
    <dbReference type="NCBI Taxonomy" id="45979"/>
    <lineage>
        <taxon>Bacteria</taxon>
        <taxon>Bacillati</taxon>
        <taxon>Actinomycetota</taxon>
        <taxon>Actinomycetes</taxon>
        <taxon>Mycobacteriales</taxon>
        <taxon>Nocardiaceae</taxon>
        <taxon>Nocardia</taxon>
    </lineage>
</organism>
<dbReference type="Gene3D" id="3.40.605.10">
    <property type="entry name" value="Aldehyde Dehydrogenase, Chain A, domain 1"/>
    <property type="match status" value="1"/>
</dbReference>
<dbReference type="InterPro" id="IPR015590">
    <property type="entry name" value="Aldehyde_DH_dom"/>
</dbReference>
<name>A0A370HM12_9NOCA</name>
<sequence>MLRLDALGPTGPYRSRNQETIGDRTGNPVATLSLAPRLYVTRAMQAMHRSAALPVDGRIAAIARAGRAFATERVAGQSVEDYQRTVSAVAGMPITVVRNATADIALAAAQVYRTVRNARPADAVGDWRDPSTHAGRAVWSRRGEVFAVHAAGNHPAVHLAWLEPLALGYRVAVRPSRREPFTPHRLITALREAGFGEDRIVLLPTDHDAAGEILRGADLGMVYGGDEVVRKYAGDPGVLPQGPGRSKVLLTAGADWESALDTMVESVSGGGGVGCVNATAVLVEGDPAPVAEALAARLAELPSLPALDERAVLPVHTVETARALAKHLRERAAGTRVWLGGNGIVDELGDGSAVLRPAVHQVDDPFAEQIGAELPFPCVWVAPWDRDAGIAALRNTLVLTAFTGDERLIDQLVDEPTIANVHLGDHPTTWMRAGLPHDGYLPEFLMRSKTVRR</sequence>
<reference evidence="4 5" key="1">
    <citation type="submission" date="2018-07" db="EMBL/GenBank/DDBJ databases">
        <title>Genomic Encyclopedia of Type Strains, Phase IV (KMG-IV): sequencing the most valuable type-strain genomes for metagenomic binning, comparative biology and taxonomic classification.</title>
        <authorList>
            <person name="Goeker M."/>
        </authorList>
    </citation>
    <scope>NUCLEOTIDE SEQUENCE [LARGE SCALE GENOMIC DNA]</scope>
    <source>
        <strain evidence="4 5">DSM 44290</strain>
    </source>
</reference>
<dbReference type="Pfam" id="PF00171">
    <property type="entry name" value="Aldedh"/>
    <property type="match status" value="1"/>
</dbReference>
<feature type="region of interest" description="Disordered" evidence="2">
    <location>
        <begin position="1"/>
        <end position="26"/>
    </location>
</feature>
<accession>A0A370HM12</accession>
<dbReference type="STRING" id="1210086.GCA_001613105_07416"/>
<proteinExistence type="predicted"/>